<organism evidence="6 7">
    <name type="scientific">Paraburkholderia nemoris</name>
    <dbReference type="NCBI Taxonomy" id="2793076"/>
    <lineage>
        <taxon>Bacteria</taxon>
        <taxon>Pseudomonadati</taxon>
        <taxon>Pseudomonadota</taxon>
        <taxon>Betaproteobacteria</taxon>
        <taxon>Burkholderiales</taxon>
        <taxon>Burkholderiaceae</taxon>
        <taxon>Paraburkholderia</taxon>
    </lineage>
</organism>
<evidence type="ECO:0000313" key="7">
    <source>
        <dbReference type="Proteomes" id="UP000673821"/>
    </source>
</evidence>
<dbReference type="InterPro" id="IPR020846">
    <property type="entry name" value="MFS_dom"/>
</dbReference>
<feature type="transmembrane region" description="Helical" evidence="4">
    <location>
        <begin position="342"/>
        <end position="360"/>
    </location>
</feature>
<feature type="domain" description="Major facilitator superfamily (MFS) profile" evidence="5">
    <location>
        <begin position="12"/>
        <end position="393"/>
    </location>
</feature>
<dbReference type="InterPro" id="IPR011701">
    <property type="entry name" value="MFS"/>
</dbReference>
<feature type="transmembrane region" description="Helical" evidence="4">
    <location>
        <begin position="218"/>
        <end position="239"/>
    </location>
</feature>
<dbReference type="Gene3D" id="1.20.1250.20">
    <property type="entry name" value="MFS general substrate transporter like domains"/>
    <property type="match status" value="1"/>
</dbReference>
<evidence type="ECO:0000256" key="1">
    <source>
        <dbReference type="ARBA" id="ARBA00022692"/>
    </source>
</evidence>
<feature type="transmembrane region" description="Helical" evidence="4">
    <location>
        <begin position="251"/>
        <end position="270"/>
    </location>
</feature>
<feature type="transmembrane region" description="Helical" evidence="4">
    <location>
        <begin position="282"/>
        <end position="301"/>
    </location>
</feature>
<dbReference type="InterPro" id="IPR036259">
    <property type="entry name" value="MFS_trans_sf"/>
</dbReference>
<dbReference type="PANTHER" id="PTHR42910">
    <property type="entry name" value="TRANSPORTER SCO4007-RELATED"/>
    <property type="match status" value="1"/>
</dbReference>
<feature type="transmembrane region" description="Helical" evidence="4">
    <location>
        <begin position="81"/>
        <end position="98"/>
    </location>
</feature>
<dbReference type="SUPFAM" id="SSF103473">
    <property type="entry name" value="MFS general substrate transporter"/>
    <property type="match status" value="1"/>
</dbReference>
<keyword evidence="2 4" id="KW-1133">Transmembrane helix</keyword>
<sequence length="405" mass="43051">MTRSHVSTRPLTRATLVLLALMCGISIGSAYYAQPLLPAIGRALHVSDAAMGLVPMLTQIGIGAGVLIFMPLGDIVDNRKLILLLVSAHVVTLALVASSSTAGMLYWSSALMGLTTVAPYLLPPFAAKLSPPESRGHVTGFLARGFFAGILLARTVSGYVGYYLAWHAVYWIALASMLVIAALFARHAPTSKPALRLGYGQLLRSLATVFLQEPQLRLAALTQGLLFGAFNAFWTSLAFYLETPQFHLPSYVAGLFGVIGLAGALGAPLFGKLADRRGPEFAVKLGTSIALLSWVVFMFLGGRLAGLMVGVLLLDLGITASHISNQAIIYRLAPEIRSRVTTLYILGLFTGGASLSRLATLAWSAYGWYGVCTLGFVATAIAAVVNFVPGKRRVTDVVGKHFLAE</sequence>
<reference evidence="6 7" key="1">
    <citation type="submission" date="2021-02" db="EMBL/GenBank/DDBJ databases">
        <authorList>
            <person name="Vanwijnsberghe S."/>
        </authorList>
    </citation>
    <scope>NUCLEOTIDE SEQUENCE [LARGE SCALE GENOMIC DNA]</scope>
    <source>
        <strain evidence="6 7">R-69776</strain>
    </source>
</reference>
<dbReference type="PANTHER" id="PTHR42910:SF1">
    <property type="entry name" value="MAJOR FACILITATOR SUPERFAMILY (MFS) PROFILE DOMAIN-CONTAINING PROTEIN"/>
    <property type="match status" value="1"/>
</dbReference>
<dbReference type="RefSeq" id="WP_054042452.1">
    <property type="nucleotide sequence ID" value="NZ_CAJNAW010000039.1"/>
</dbReference>
<dbReference type="EMBL" id="CAJNBH010000040">
    <property type="protein sequence ID" value="CAE6854304.1"/>
    <property type="molecule type" value="Genomic_DNA"/>
</dbReference>
<dbReference type="CDD" id="cd17324">
    <property type="entry name" value="MFS_NepI_like"/>
    <property type="match status" value="1"/>
</dbReference>
<evidence type="ECO:0000256" key="3">
    <source>
        <dbReference type="ARBA" id="ARBA00023136"/>
    </source>
</evidence>
<name>A0ABM8T343_9BURK</name>
<feature type="transmembrane region" description="Helical" evidence="4">
    <location>
        <begin position="49"/>
        <end position="69"/>
    </location>
</feature>
<dbReference type="Proteomes" id="UP000673821">
    <property type="component" value="Unassembled WGS sequence"/>
</dbReference>
<keyword evidence="3 4" id="KW-0472">Membrane</keyword>
<dbReference type="Pfam" id="PF07690">
    <property type="entry name" value="MFS_1"/>
    <property type="match status" value="1"/>
</dbReference>
<evidence type="ECO:0000256" key="4">
    <source>
        <dbReference type="SAM" id="Phobius"/>
    </source>
</evidence>
<proteinExistence type="predicted"/>
<gene>
    <name evidence="6" type="ORF">R69776_07656</name>
</gene>
<feature type="transmembrane region" description="Helical" evidence="4">
    <location>
        <begin position="366"/>
        <end position="388"/>
    </location>
</feature>
<keyword evidence="1 4" id="KW-0812">Transmembrane</keyword>
<comment type="caution">
    <text evidence="6">The sequence shown here is derived from an EMBL/GenBank/DDBJ whole genome shotgun (WGS) entry which is preliminary data.</text>
</comment>
<feature type="transmembrane region" description="Helical" evidence="4">
    <location>
        <begin position="142"/>
        <end position="162"/>
    </location>
</feature>
<dbReference type="PROSITE" id="PS50850">
    <property type="entry name" value="MFS"/>
    <property type="match status" value="1"/>
</dbReference>
<evidence type="ECO:0000256" key="2">
    <source>
        <dbReference type="ARBA" id="ARBA00022989"/>
    </source>
</evidence>
<accession>A0ABM8T343</accession>
<protein>
    <submittedName>
        <fullName evidence="6">Transporter</fullName>
    </submittedName>
</protein>
<keyword evidence="7" id="KW-1185">Reference proteome</keyword>
<feature type="transmembrane region" description="Helical" evidence="4">
    <location>
        <begin position="168"/>
        <end position="185"/>
    </location>
</feature>
<evidence type="ECO:0000313" key="6">
    <source>
        <dbReference type="EMBL" id="CAE6854304.1"/>
    </source>
</evidence>
<evidence type="ECO:0000259" key="5">
    <source>
        <dbReference type="PROSITE" id="PS50850"/>
    </source>
</evidence>